<sequence>MFPSAWAARSSCVHFSQLSGPFLRAQMKNASSADWFAVDFAHRYKIGEMVDDFSKSSSHARTRTWLNFAKGDRISQSSRAYGPLRLHGEANLPSR</sequence>
<dbReference type="Proteomes" id="UP000624703">
    <property type="component" value="Unassembled WGS sequence"/>
</dbReference>
<reference evidence="1" key="1">
    <citation type="submission" date="2021-01" db="EMBL/GenBank/DDBJ databases">
        <title>Modified the classification status of verrucomicrobia.</title>
        <authorList>
            <person name="Feng X."/>
        </authorList>
    </citation>
    <scope>NUCLEOTIDE SEQUENCE</scope>
    <source>
        <strain evidence="1">_KCTC 22039</strain>
    </source>
</reference>
<proteinExistence type="predicted"/>
<evidence type="ECO:0000313" key="1">
    <source>
        <dbReference type="EMBL" id="MBK1792188.1"/>
    </source>
</evidence>
<dbReference type="AlphaFoldDB" id="A0A8J7MG74"/>
<gene>
    <name evidence="1" type="ORF">JIN82_13585</name>
</gene>
<name>A0A8J7MG74_9BACT</name>
<evidence type="ECO:0000313" key="2">
    <source>
        <dbReference type="Proteomes" id="UP000624703"/>
    </source>
</evidence>
<comment type="caution">
    <text evidence="1">The sequence shown here is derived from an EMBL/GenBank/DDBJ whole genome shotgun (WGS) entry which is preliminary data.</text>
</comment>
<keyword evidence="2" id="KW-1185">Reference proteome</keyword>
<organism evidence="1 2">
    <name type="scientific">Persicirhabdus sediminis</name>
    <dbReference type="NCBI Taxonomy" id="454144"/>
    <lineage>
        <taxon>Bacteria</taxon>
        <taxon>Pseudomonadati</taxon>
        <taxon>Verrucomicrobiota</taxon>
        <taxon>Verrucomicrobiia</taxon>
        <taxon>Verrucomicrobiales</taxon>
        <taxon>Verrucomicrobiaceae</taxon>
        <taxon>Persicirhabdus</taxon>
    </lineage>
</organism>
<dbReference type="EMBL" id="JAENIM010000044">
    <property type="protein sequence ID" value="MBK1792188.1"/>
    <property type="molecule type" value="Genomic_DNA"/>
</dbReference>
<accession>A0A8J7MG74</accession>
<protein>
    <submittedName>
        <fullName evidence="1">Uncharacterized protein</fullName>
    </submittedName>
</protein>